<dbReference type="EMBL" id="GBRH01258675">
    <property type="protein sequence ID" value="JAD39220.1"/>
    <property type="molecule type" value="Transcribed_RNA"/>
</dbReference>
<organism evidence="2">
    <name type="scientific">Arundo donax</name>
    <name type="common">Giant reed</name>
    <name type="synonym">Donax arundinaceus</name>
    <dbReference type="NCBI Taxonomy" id="35708"/>
    <lineage>
        <taxon>Eukaryota</taxon>
        <taxon>Viridiplantae</taxon>
        <taxon>Streptophyta</taxon>
        <taxon>Embryophyta</taxon>
        <taxon>Tracheophyta</taxon>
        <taxon>Spermatophyta</taxon>
        <taxon>Magnoliopsida</taxon>
        <taxon>Liliopsida</taxon>
        <taxon>Poales</taxon>
        <taxon>Poaceae</taxon>
        <taxon>PACMAD clade</taxon>
        <taxon>Arundinoideae</taxon>
        <taxon>Arundineae</taxon>
        <taxon>Arundo</taxon>
    </lineage>
</organism>
<proteinExistence type="predicted"/>
<keyword evidence="1" id="KW-0812">Transmembrane</keyword>
<keyword evidence="1" id="KW-1133">Transmembrane helix</keyword>
<protein>
    <submittedName>
        <fullName evidence="2">Uncharacterized protein</fullName>
    </submittedName>
</protein>
<keyword evidence="1" id="KW-0472">Membrane</keyword>
<accession>A0A0A8ZR41</accession>
<reference evidence="2" key="2">
    <citation type="journal article" date="2015" name="Data Brief">
        <title>Shoot transcriptome of the giant reed, Arundo donax.</title>
        <authorList>
            <person name="Barrero R.A."/>
            <person name="Guerrero F.D."/>
            <person name="Moolhuijzen P."/>
            <person name="Goolsby J.A."/>
            <person name="Tidwell J."/>
            <person name="Bellgard S.E."/>
            <person name="Bellgard M.I."/>
        </authorList>
    </citation>
    <scope>NUCLEOTIDE SEQUENCE</scope>
    <source>
        <tissue evidence="2">Shoot tissue taken approximately 20 cm above the soil surface</tissue>
    </source>
</reference>
<dbReference type="AlphaFoldDB" id="A0A0A8ZR41"/>
<name>A0A0A8ZR41_ARUDO</name>
<evidence type="ECO:0000256" key="1">
    <source>
        <dbReference type="SAM" id="Phobius"/>
    </source>
</evidence>
<feature type="transmembrane region" description="Helical" evidence="1">
    <location>
        <begin position="76"/>
        <end position="100"/>
    </location>
</feature>
<sequence length="150" mass="16959">MKGNNVYGRLKLKTSWSHFQCSISMRTSRPMPLNHDVRKNIMWIVTVKPTSKSFIPFLGLGFFLISSSYVKASTQSLVTCVPCRMLAPFLVVLTLGAWIVESHYLRKCYICDPCVTCNCHFRNHQCYIGGLGAGMQGMIKLLVHITRPSQ</sequence>
<reference evidence="2" key="1">
    <citation type="submission" date="2014-09" db="EMBL/GenBank/DDBJ databases">
        <authorList>
            <person name="Magalhaes I.L.F."/>
            <person name="Oliveira U."/>
            <person name="Santos F.R."/>
            <person name="Vidigal T.H.D.A."/>
            <person name="Brescovit A.D."/>
            <person name="Santos A.J."/>
        </authorList>
    </citation>
    <scope>NUCLEOTIDE SEQUENCE</scope>
    <source>
        <tissue evidence="2">Shoot tissue taken approximately 20 cm above the soil surface</tissue>
    </source>
</reference>
<evidence type="ECO:0000313" key="2">
    <source>
        <dbReference type="EMBL" id="JAD39220.1"/>
    </source>
</evidence>